<organism>
    <name type="scientific">Serpula lacrymans var. lacrymans (strain S7.9)</name>
    <name type="common">Dry rot fungus</name>
    <dbReference type="NCBI Taxonomy" id="578457"/>
    <lineage>
        <taxon>Eukaryota</taxon>
        <taxon>Fungi</taxon>
        <taxon>Dikarya</taxon>
        <taxon>Basidiomycota</taxon>
        <taxon>Agaricomycotina</taxon>
        <taxon>Agaricomycetes</taxon>
        <taxon>Agaricomycetidae</taxon>
        <taxon>Boletales</taxon>
        <taxon>Coniophorineae</taxon>
        <taxon>Serpulaceae</taxon>
        <taxon>Serpula</taxon>
    </lineage>
</organism>
<dbReference type="GeneID" id="18819508"/>
<dbReference type="RefSeq" id="XP_007318980.1">
    <property type="nucleotide sequence ID" value="XM_007318918.1"/>
</dbReference>
<dbReference type="KEGG" id="sla:SERLADRAFT_468968"/>
<accession>F8NW81</accession>
<evidence type="ECO:0000313" key="1">
    <source>
        <dbReference type="EMBL" id="EGO24961.1"/>
    </source>
</evidence>
<sequence length="52" mass="5822">MKLVTEVPSVIRARGDYAAHPRKIIRGVFQQTVDRHRGGEGLQAIVDFVCDD</sequence>
<dbReference type="Proteomes" id="UP000008064">
    <property type="component" value="Unassembled WGS sequence"/>
</dbReference>
<reference evidence="1" key="1">
    <citation type="submission" date="2011-04" db="EMBL/GenBank/DDBJ databases">
        <title>Evolution of plant cell wall degrading machinery underlies the functional diversity of forest fungi.</title>
        <authorList>
            <consortium name="US DOE Joint Genome Institute (JGI-PGF)"/>
            <person name="Eastwood D.C."/>
            <person name="Floudas D."/>
            <person name="Binder M."/>
            <person name="Majcherczyk A."/>
            <person name="Schneider P."/>
            <person name="Aerts A."/>
            <person name="Asiegbu F.O."/>
            <person name="Baker S.E."/>
            <person name="Barry K."/>
            <person name="Bendiksby M."/>
            <person name="Blumentritt M."/>
            <person name="Coutinho P.M."/>
            <person name="Cullen D."/>
            <person name="Cullen D."/>
            <person name="Gathman A."/>
            <person name="Goodell B."/>
            <person name="Henrissat B."/>
            <person name="Ihrmark K."/>
            <person name="Kauserud H."/>
            <person name="Kohler A."/>
            <person name="LaButti K."/>
            <person name="Lapidus A."/>
            <person name="Lavin J.L."/>
            <person name="Lee Y.-H."/>
            <person name="Lindquist E."/>
            <person name="Lilly W."/>
            <person name="Lucas S."/>
            <person name="Morin E."/>
            <person name="Murat C."/>
            <person name="Oguiza J.A."/>
            <person name="Park J."/>
            <person name="Pisabarro A.G."/>
            <person name="Riley R."/>
            <person name="Rosling A."/>
            <person name="Salamov A."/>
            <person name="Schmidt O."/>
            <person name="Schmutz J."/>
            <person name="Skrede I."/>
            <person name="Stenlid J."/>
            <person name="Wiebenga A."/>
            <person name="Xie X."/>
            <person name="Kues U."/>
            <person name="Hibbett D.S."/>
            <person name="Hoffmeister D."/>
            <person name="Hogberg N."/>
            <person name="Martin F."/>
            <person name="Grigoriev I.V."/>
            <person name="Watkinson S.C."/>
        </authorList>
    </citation>
    <scope>NUCLEOTIDE SEQUENCE</scope>
    <source>
        <strain evidence="1">S7.9</strain>
    </source>
</reference>
<dbReference type="HOGENOM" id="CLU_3088757_0_0_1"/>
<protein>
    <submittedName>
        <fullName evidence="1">Uncharacterized protein</fullName>
    </submittedName>
</protein>
<dbReference type="AlphaFoldDB" id="F8NW81"/>
<dbReference type="EMBL" id="GL945434">
    <property type="protein sequence ID" value="EGO24961.1"/>
    <property type="molecule type" value="Genomic_DNA"/>
</dbReference>
<name>F8NW81_SERL9</name>
<dbReference type="OrthoDB" id="2656987at2759"/>
<proteinExistence type="predicted"/>
<gene>
    <name evidence="1" type="ORF">SERLADRAFT_468968</name>
</gene>